<keyword evidence="5" id="KW-0479">Metal-binding</keyword>
<feature type="domain" description="Helicase ATP-binding" evidence="19">
    <location>
        <begin position="7"/>
        <end position="294"/>
    </location>
</feature>
<dbReference type="GO" id="GO:0006366">
    <property type="term" value="P:transcription by RNA polymerase II"/>
    <property type="evidence" value="ECO:0007669"/>
    <property type="project" value="TreeGrafter"/>
</dbReference>
<dbReference type="Proteomes" id="UP001295684">
    <property type="component" value="Unassembled WGS sequence"/>
</dbReference>
<dbReference type="GO" id="GO:0051539">
    <property type="term" value="F:4 iron, 4 sulfur cluster binding"/>
    <property type="evidence" value="ECO:0007669"/>
    <property type="project" value="UniProtKB-KW"/>
</dbReference>
<keyword evidence="15" id="KW-0413">Isomerase</keyword>
<accession>A0AAD1Y905</accession>
<evidence type="ECO:0000256" key="13">
    <source>
        <dbReference type="ARBA" id="ARBA00023125"/>
    </source>
</evidence>
<keyword evidence="14" id="KW-0234">DNA repair</keyword>
<dbReference type="SMART" id="SM00488">
    <property type="entry name" value="DEXDc2"/>
    <property type="match status" value="1"/>
</dbReference>
<keyword evidence="13" id="KW-0238">DNA-binding</keyword>
<dbReference type="SMART" id="SM00487">
    <property type="entry name" value="DEXDc"/>
    <property type="match status" value="1"/>
</dbReference>
<evidence type="ECO:0000256" key="14">
    <source>
        <dbReference type="ARBA" id="ARBA00023204"/>
    </source>
</evidence>
<dbReference type="InterPro" id="IPR013020">
    <property type="entry name" value="Rad3/Chl1-like"/>
</dbReference>
<keyword evidence="12" id="KW-0411">Iron-sulfur</keyword>
<dbReference type="InterPro" id="IPR010643">
    <property type="entry name" value="HBB"/>
</dbReference>
<evidence type="ECO:0000256" key="6">
    <source>
        <dbReference type="ARBA" id="ARBA00022741"/>
    </source>
</evidence>
<evidence type="ECO:0000256" key="5">
    <source>
        <dbReference type="ARBA" id="ARBA00022723"/>
    </source>
</evidence>
<keyword evidence="16" id="KW-0539">Nucleus</keyword>
<dbReference type="InterPro" id="IPR027417">
    <property type="entry name" value="P-loop_NTPase"/>
</dbReference>
<sequence length="788" mass="91038">MRFFIDDLPVVFPYPTVYPEQYKYMCSLKETLDGEGHAILEMPTGTGKTVSLLSLIVSYIREKMPNFKLIYCTRTVVEMEKVLEELKGLMDARLEEGKDSDDLLALCLSTRRNLCIHKEVKKEVERTTVDRLCRIKTAEWVRNDYEMRGGLPDIEDIGNDHDLCRYYEGYMKSTDDVLLKTGIYTLEDLKEFGEQRNICPYYLVRQYLYRANIIVFNYAYMIDPKISAAVSSELNKDCIVVFDECHNMDNACIEGLTLHIDKKMLQLAVKNIEKLKTLVDESKKKGSRRLQSEYNQLLKSLSESSLNDKKKIRNDVIDFKRAEGKTLESVMPGNIRKADHFLAFVRRVVMFVKEQLTKNELMIIHPSNFMFKLQFEQYCDERGLKFAHDRLNSLLNTLEIIDVEEYSPLKLIVDFGSMLAEYEDGFSIIIDPYPEDDLILDPKLIFYCMDASIAVKPLFAKYRNVILTSGTISPLPTYAKLLDFKPVIMRSFGNTLPRNAIYPLIVNKGTDQLQISSKFDDRDDSAILRNYGALLSELCATVPDGIVCFFPSYRYMENIICKWDDMGIMQKILEHKLIYVETKDLNNSVIALENFRKSCDCGRGAIFLSIARGKVAEGVDFQGHYGRCVVVIGIPFQYTLSRTLKCRLEFLKKKMDMDDSDFLIFDAMRQTAQCMGRVIRNKQDYGLMVFADKRYARKDKISKLPQWIQDKIEKKNTGISTDMGVQIAKSFFKDMSQPFEFPKDLLYDNETLEELNQKRQEEAKPPLVDLEGESDDENIIKISLADLP</sequence>
<keyword evidence="11" id="KW-0408">Iron</keyword>
<evidence type="ECO:0000256" key="18">
    <source>
        <dbReference type="ARBA" id="ARBA00048954"/>
    </source>
</evidence>
<evidence type="ECO:0000256" key="4">
    <source>
        <dbReference type="ARBA" id="ARBA00022485"/>
    </source>
</evidence>
<evidence type="ECO:0000256" key="1">
    <source>
        <dbReference type="ARBA" id="ARBA00001966"/>
    </source>
</evidence>
<evidence type="ECO:0000256" key="11">
    <source>
        <dbReference type="ARBA" id="ARBA00023004"/>
    </source>
</evidence>
<dbReference type="GO" id="GO:0045951">
    <property type="term" value="P:positive regulation of mitotic recombination"/>
    <property type="evidence" value="ECO:0007669"/>
    <property type="project" value="TreeGrafter"/>
</dbReference>
<evidence type="ECO:0000256" key="10">
    <source>
        <dbReference type="ARBA" id="ARBA00022840"/>
    </source>
</evidence>
<dbReference type="Pfam" id="PF06777">
    <property type="entry name" value="HBB"/>
    <property type="match status" value="1"/>
</dbReference>
<dbReference type="PANTHER" id="PTHR11472">
    <property type="entry name" value="DNA REPAIR DEAD HELICASE RAD3/XP-D SUBFAMILY MEMBER"/>
    <property type="match status" value="1"/>
</dbReference>
<dbReference type="PANTHER" id="PTHR11472:SF1">
    <property type="entry name" value="GENERAL TRANSCRIPTION AND DNA REPAIR FACTOR IIH HELICASE SUBUNIT XPD"/>
    <property type="match status" value="1"/>
</dbReference>
<evidence type="ECO:0000256" key="8">
    <source>
        <dbReference type="ARBA" id="ARBA00022801"/>
    </source>
</evidence>
<dbReference type="AlphaFoldDB" id="A0AAD1Y905"/>
<comment type="subcellular location">
    <subcellularLocation>
        <location evidence="2">Nucleus</location>
    </subcellularLocation>
</comment>
<dbReference type="FunFam" id="3.40.50.300:FF:000128">
    <property type="entry name" value="Putative DNA repair helicase RAD3"/>
    <property type="match status" value="1"/>
</dbReference>
<evidence type="ECO:0000256" key="3">
    <source>
        <dbReference type="ARBA" id="ARBA00009146"/>
    </source>
</evidence>
<dbReference type="GO" id="GO:0003684">
    <property type="term" value="F:damaged DNA binding"/>
    <property type="evidence" value="ECO:0007669"/>
    <property type="project" value="TreeGrafter"/>
</dbReference>
<evidence type="ECO:0000256" key="17">
    <source>
        <dbReference type="ARBA" id="ARBA00044969"/>
    </source>
</evidence>
<dbReference type="InterPro" id="IPR001945">
    <property type="entry name" value="RAD3/XPD"/>
</dbReference>
<dbReference type="GO" id="GO:0046872">
    <property type="term" value="F:metal ion binding"/>
    <property type="evidence" value="ECO:0007669"/>
    <property type="project" value="UniProtKB-KW"/>
</dbReference>
<evidence type="ECO:0000256" key="7">
    <source>
        <dbReference type="ARBA" id="ARBA00022763"/>
    </source>
</evidence>
<dbReference type="GO" id="GO:0043139">
    <property type="term" value="F:5'-3' DNA helicase activity"/>
    <property type="evidence" value="ECO:0007669"/>
    <property type="project" value="UniProtKB-EC"/>
</dbReference>
<proteinExistence type="inferred from homology"/>
<comment type="similarity">
    <text evidence="3">Belongs to the helicase family. RAD3/XPD subfamily.</text>
</comment>
<keyword evidence="6" id="KW-0547">Nucleotide-binding</keyword>
<evidence type="ECO:0000256" key="2">
    <source>
        <dbReference type="ARBA" id="ARBA00004123"/>
    </source>
</evidence>
<dbReference type="GO" id="GO:0005524">
    <property type="term" value="F:ATP binding"/>
    <property type="evidence" value="ECO:0007669"/>
    <property type="project" value="UniProtKB-KW"/>
</dbReference>
<dbReference type="SUPFAM" id="SSF52540">
    <property type="entry name" value="P-loop containing nucleoside triphosphate hydrolases"/>
    <property type="match status" value="1"/>
</dbReference>
<dbReference type="NCBIfam" id="TIGR00604">
    <property type="entry name" value="rad3"/>
    <property type="match status" value="1"/>
</dbReference>
<evidence type="ECO:0000313" key="21">
    <source>
        <dbReference type="Proteomes" id="UP001295684"/>
    </source>
</evidence>
<dbReference type="InterPro" id="IPR006554">
    <property type="entry name" value="Helicase-like_DEXD_c2"/>
</dbReference>
<keyword evidence="9" id="KW-0347">Helicase</keyword>
<keyword evidence="4" id="KW-0004">4Fe-4S</keyword>
<reference evidence="20" key="1">
    <citation type="submission" date="2023-07" db="EMBL/GenBank/DDBJ databases">
        <authorList>
            <consortium name="AG Swart"/>
            <person name="Singh M."/>
            <person name="Singh A."/>
            <person name="Seah K."/>
            <person name="Emmerich C."/>
        </authorList>
    </citation>
    <scope>NUCLEOTIDE SEQUENCE</scope>
    <source>
        <strain evidence="20">DP1</strain>
    </source>
</reference>
<keyword evidence="10" id="KW-0067">ATP-binding</keyword>
<dbReference type="Pfam" id="PF13307">
    <property type="entry name" value="Helicase_C_2"/>
    <property type="match status" value="1"/>
</dbReference>
<name>A0AAD1Y905_EUPCR</name>
<dbReference type="Gene3D" id="3.40.50.300">
    <property type="entry name" value="P-loop containing nucleotide triphosphate hydrolases"/>
    <property type="match status" value="2"/>
</dbReference>
<dbReference type="PROSITE" id="PS51193">
    <property type="entry name" value="HELICASE_ATP_BIND_2"/>
    <property type="match status" value="1"/>
</dbReference>
<keyword evidence="7" id="KW-0227">DNA damage</keyword>
<dbReference type="CDD" id="cd18788">
    <property type="entry name" value="SF2_C_XPD"/>
    <property type="match status" value="1"/>
</dbReference>
<evidence type="ECO:0000259" key="19">
    <source>
        <dbReference type="PROSITE" id="PS51193"/>
    </source>
</evidence>
<dbReference type="InterPro" id="IPR014001">
    <property type="entry name" value="Helicase_ATP-bd"/>
</dbReference>
<dbReference type="EMBL" id="CAMPGE010029448">
    <property type="protein sequence ID" value="CAI2386919.1"/>
    <property type="molecule type" value="Genomic_DNA"/>
</dbReference>
<dbReference type="GO" id="GO:0006289">
    <property type="term" value="P:nucleotide-excision repair"/>
    <property type="evidence" value="ECO:0007669"/>
    <property type="project" value="InterPro"/>
</dbReference>
<gene>
    <name evidence="20" type="ORF">ECRASSUSDP1_LOCUS28545</name>
</gene>
<keyword evidence="8" id="KW-0378">Hydrolase</keyword>
<dbReference type="Pfam" id="PF06733">
    <property type="entry name" value="DEAD_2"/>
    <property type="match status" value="1"/>
</dbReference>
<dbReference type="InterPro" id="IPR045028">
    <property type="entry name" value="DinG/Rad3-like"/>
</dbReference>
<dbReference type="SMART" id="SM00491">
    <property type="entry name" value="HELICc2"/>
    <property type="match status" value="1"/>
</dbReference>
<evidence type="ECO:0000256" key="15">
    <source>
        <dbReference type="ARBA" id="ARBA00023235"/>
    </source>
</evidence>
<dbReference type="FunFam" id="3.40.50.300:FF:000135">
    <property type="entry name" value="DNA repair helicase RAD3, putative"/>
    <property type="match status" value="1"/>
</dbReference>
<organism evidence="20 21">
    <name type="scientific">Euplotes crassus</name>
    <dbReference type="NCBI Taxonomy" id="5936"/>
    <lineage>
        <taxon>Eukaryota</taxon>
        <taxon>Sar</taxon>
        <taxon>Alveolata</taxon>
        <taxon>Ciliophora</taxon>
        <taxon>Intramacronucleata</taxon>
        <taxon>Spirotrichea</taxon>
        <taxon>Hypotrichia</taxon>
        <taxon>Euplotida</taxon>
        <taxon>Euplotidae</taxon>
        <taxon>Moneuplotes</taxon>
    </lineage>
</organism>
<comment type="catalytic activity">
    <reaction evidence="18">
        <text>ATP + H2O = ADP + phosphate + H(+)</text>
        <dbReference type="Rhea" id="RHEA:13065"/>
        <dbReference type="ChEBI" id="CHEBI:15377"/>
        <dbReference type="ChEBI" id="CHEBI:15378"/>
        <dbReference type="ChEBI" id="CHEBI:30616"/>
        <dbReference type="ChEBI" id="CHEBI:43474"/>
        <dbReference type="ChEBI" id="CHEBI:456216"/>
        <dbReference type="EC" id="5.6.2.3"/>
    </reaction>
</comment>
<dbReference type="EC" id="5.6.2.3" evidence="17"/>
<dbReference type="InterPro" id="IPR006555">
    <property type="entry name" value="ATP-dep_Helicase_C"/>
</dbReference>
<comment type="cofactor">
    <cofactor evidence="1">
        <name>[4Fe-4S] cluster</name>
        <dbReference type="ChEBI" id="CHEBI:49883"/>
    </cofactor>
</comment>
<comment type="caution">
    <text evidence="20">The sequence shown here is derived from an EMBL/GenBank/DDBJ whole genome shotgun (WGS) entry which is preliminary data.</text>
</comment>
<evidence type="ECO:0000313" key="20">
    <source>
        <dbReference type="EMBL" id="CAI2386919.1"/>
    </source>
</evidence>
<dbReference type="PRINTS" id="PR00852">
    <property type="entry name" value="XRODRMPGMNTD"/>
</dbReference>
<keyword evidence="21" id="KW-1185">Reference proteome</keyword>
<evidence type="ECO:0000256" key="16">
    <source>
        <dbReference type="ARBA" id="ARBA00023242"/>
    </source>
</evidence>
<dbReference type="InterPro" id="IPR010614">
    <property type="entry name" value="RAD3-like_helicase_DEAD"/>
</dbReference>
<dbReference type="InterPro" id="IPR014013">
    <property type="entry name" value="Helic_SF1/SF2_ATP-bd_DinG/Rad3"/>
</dbReference>
<dbReference type="GO" id="GO:0005634">
    <property type="term" value="C:nucleus"/>
    <property type="evidence" value="ECO:0007669"/>
    <property type="project" value="UniProtKB-SubCell"/>
</dbReference>
<dbReference type="GO" id="GO:0016818">
    <property type="term" value="F:hydrolase activity, acting on acid anhydrides, in phosphorus-containing anhydrides"/>
    <property type="evidence" value="ECO:0007669"/>
    <property type="project" value="InterPro"/>
</dbReference>
<evidence type="ECO:0000256" key="9">
    <source>
        <dbReference type="ARBA" id="ARBA00022806"/>
    </source>
</evidence>
<evidence type="ECO:0000256" key="12">
    <source>
        <dbReference type="ARBA" id="ARBA00023014"/>
    </source>
</evidence>
<protein>
    <recommendedName>
        <fullName evidence="17">DNA 5'-3' helicase</fullName>
        <ecNumber evidence="17">5.6.2.3</ecNumber>
    </recommendedName>
</protein>